<dbReference type="GO" id="GO:0046912">
    <property type="term" value="F:acyltransferase activity, acyl groups converted into alkyl on transfer"/>
    <property type="evidence" value="ECO:0007669"/>
    <property type="project" value="InterPro"/>
</dbReference>
<dbReference type="SUPFAM" id="SSF51569">
    <property type="entry name" value="Aldolase"/>
    <property type="match status" value="1"/>
</dbReference>
<evidence type="ECO:0000313" key="4">
    <source>
        <dbReference type="EMBL" id="QIJ71260.1"/>
    </source>
</evidence>
<dbReference type="InterPro" id="IPR054691">
    <property type="entry name" value="LeuA/HCS_post-cat"/>
</dbReference>
<evidence type="ECO:0000256" key="3">
    <source>
        <dbReference type="RuleBase" id="RU003523"/>
    </source>
</evidence>
<keyword evidence="5" id="KW-1185">Reference proteome</keyword>
<reference evidence="4 5" key="1">
    <citation type="submission" date="2020-02" db="EMBL/GenBank/DDBJ databases">
        <title>Genome analysis of Thermosulfuriphilus ammonigenes ST65T, an anaerobic thermophilic chemolithoautotrophic bacterium isolated from a deep-sea hydrothermal vent.</title>
        <authorList>
            <person name="Slobodkina G."/>
            <person name="Allioux M."/>
            <person name="Merkel A."/>
            <person name="Alain K."/>
            <person name="Jebbar M."/>
            <person name="Slobodkin A."/>
        </authorList>
    </citation>
    <scope>NUCLEOTIDE SEQUENCE [LARGE SCALE GENOMIC DNA]</scope>
    <source>
        <strain evidence="4 5">ST65</strain>
    </source>
</reference>
<dbReference type="PROSITE" id="PS00815">
    <property type="entry name" value="AIPM_HOMOCIT_SYNTH_1"/>
    <property type="match status" value="1"/>
</dbReference>
<gene>
    <name evidence="4" type="ORF">G4V39_02725</name>
</gene>
<dbReference type="InterPro" id="IPR002034">
    <property type="entry name" value="AIPM/Hcit_synth_CS"/>
</dbReference>
<dbReference type="InterPro" id="IPR000891">
    <property type="entry name" value="PYR_CT"/>
</dbReference>
<dbReference type="InterPro" id="IPR013785">
    <property type="entry name" value="Aldolase_TIM"/>
</dbReference>
<keyword evidence="2 3" id="KW-0808">Transferase</keyword>
<dbReference type="Gene3D" id="1.10.238.260">
    <property type="match status" value="1"/>
</dbReference>
<comment type="similarity">
    <text evidence="1 3">Belongs to the alpha-IPM synthase/homocitrate synthase family.</text>
</comment>
<evidence type="ECO:0000256" key="1">
    <source>
        <dbReference type="ARBA" id="ARBA00006154"/>
    </source>
</evidence>
<proteinExistence type="inferred from homology"/>
<dbReference type="Gene3D" id="3.20.20.70">
    <property type="entry name" value="Aldolase class I"/>
    <property type="match status" value="1"/>
</dbReference>
<dbReference type="GO" id="GO:0019752">
    <property type="term" value="P:carboxylic acid metabolic process"/>
    <property type="evidence" value="ECO:0007669"/>
    <property type="project" value="InterPro"/>
</dbReference>
<dbReference type="PANTHER" id="PTHR42880">
    <property type="entry name" value="HOMOCITRATE SYNTHASE"/>
    <property type="match status" value="1"/>
</dbReference>
<evidence type="ECO:0000256" key="2">
    <source>
        <dbReference type="ARBA" id="ARBA00022679"/>
    </source>
</evidence>
<dbReference type="Pfam" id="PF00682">
    <property type="entry name" value="HMGL-like"/>
    <property type="match status" value="1"/>
</dbReference>
<dbReference type="PROSITE" id="PS00816">
    <property type="entry name" value="AIPM_HOMOCIT_SYNTH_2"/>
    <property type="match status" value="1"/>
</dbReference>
<dbReference type="PROSITE" id="PS50991">
    <property type="entry name" value="PYR_CT"/>
    <property type="match status" value="1"/>
</dbReference>
<organism evidence="4 5">
    <name type="scientific">Thermosulfuriphilus ammonigenes</name>
    <dbReference type="NCBI Taxonomy" id="1936021"/>
    <lineage>
        <taxon>Bacteria</taxon>
        <taxon>Pseudomonadati</taxon>
        <taxon>Thermodesulfobacteriota</taxon>
        <taxon>Thermodesulfobacteria</taxon>
        <taxon>Thermodesulfobacteriales</taxon>
        <taxon>Thermodesulfobacteriaceae</taxon>
        <taxon>Thermosulfuriphilus</taxon>
    </lineage>
</organism>
<dbReference type="Pfam" id="PF22617">
    <property type="entry name" value="HCS_D2"/>
    <property type="match status" value="1"/>
</dbReference>
<dbReference type="EMBL" id="CP048877">
    <property type="protein sequence ID" value="QIJ71260.1"/>
    <property type="molecule type" value="Genomic_DNA"/>
</dbReference>
<accession>A0A6G7PUG5</accession>
<dbReference type="AlphaFoldDB" id="A0A6G7PUG5"/>
<dbReference type="PANTHER" id="PTHR42880:SF1">
    <property type="entry name" value="ISOPROPYLMALATE_HOMOCITRATE_CITRAMALATE SYNTHASE FAMILY PROTEIN"/>
    <property type="match status" value="1"/>
</dbReference>
<protein>
    <submittedName>
        <fullName evidence="4">Uncharacterized protein</fullName>
    </submittedName>
</protein>
<evidence type="ECO:0000313" key="5">
    <source>
        <dbReference type="Proteomes" id="UP000502179"/>
    </source>
</evidence>
<dbReference type="Proteomes" id="UP000502179">
    <property type="component" value="Chromosome"/>
</dbReference>
<sequence length="376" mass="42088">MLLDTTLREGEQRFGVYFSPEIKLGLLERLARLGVEEIELGVASPDKELEKLLTAASRLQVRVSIWARLREEDLYLTKELGVSRANFGLPVSLDHLQRRLRIGPQEALKRIKKLISQASRVIPYVSLGLETASQAEPDFLLKAAETAIESGAKRIRISDTLGILNPLETATIIRRLRERIPAAELAFHGHNDFGLATANAIAALEAGARWVDVSVLGLGERAGIAALEEVVAYLYFRRKKTSYHLENLGELCRFVAWHARCPIPEHKPIIGRGLFLCETGLHVHGLAQAPELYEPFPPEKIGLKRRLALGKKSGRAAVRLKLKQMGISVPDEALDGLVRAIRQVSRLKERPLTEAEIHQIVEDQKIWPNKKIFTKM</sequence>
<dbReference type="RefSeq" id="WP_166031482.1">
    <property type="nucleotide sequence ID" value="NZ_CP048877.1"/>
</dbReference>
<name>A0A6G7PUG5_9BACT</name>
<dbReference type="KEGG" id="tav:G4V39_02725"/>